<dbReference type="GO" id="GO:0004527">
    <property type="term" value="F:exonuclease activity"/>
    <property type="evidence" value="ECO:0007669"/>
    <property type="project" value="UniProtKB-KW"/>
</dbReference>
<dbReference type="OrthoDB" id="166981at2"/>
<evidence type="ECO:0000313" key="2">
    <source>
        <dbReference type="EMBL" id="RRO19230.1"/>
    </source>
</evidence>
<dbReference type="AlphaFoldDB" id="A0A426K1I8"/>
<sequence>MSARSTVLLGACGHGIGPGDVELSMDDLRVVARFAAGSAGEVLQLFEADRPGDPRPRVAVDAARSFAVGADRTTLQRVAAVDAHRAAKDAVAEAAKHAAHAAGDAAAAAYLHPLARASQVGHILRATAHAARAAELAAGGAPAVGDRCVERAGRRATPGLVDVLRRYPAAPTGKNRVAQLMTALDLSLRAGP</sequence>
<keyword evidence="3" id="KW-1185">Reference proteome</keyword>
<dbReference type="Pfam" id="PF21805">
    <property type="entry name" value="Imm5_like"/>
    <property type="match status" value="1"/>
</dbReference>
<proteinExistence type="predicted"/>
<accession>A0A426K1I8</accession>
<keyword evidence="2" id="KW-0378">Hydrolase</keyword>
<gene>
    <name evidence="2" type="ORF">EIL87_03690</name>
</gene>
<dbReference type="EMBL" id="RSAA01000004">
    <property type="protein sequence ID" value="RRO19230.1"/>
    <property type="molecule type" value="Genomic_DNA"/>
</dbReference>
<organism evidence="2 3">
    <name type="scientific">Saccharopolyspora rhizosphaerae</name>
    <dbReference type="NCBI Taxonomy" id="2492662"/>
    <lineage>
        <taxon>Bacteria</taxon>
        <taxon>Bacillati</taxon>
        <taxon>Actinomycetota</taxon>
        <taxon>Actinomycetes</taxon>
        <taxon>Pseudonocardiales</taxon>
        <taxon>Pseudonocardiaceae</taxon>
        <taxon>Saccharopolyspora</taxon>
    </lineage>
</organism>
<evidence type="ECO:0000313" key="3">
    <source>
        <dbReference type="Proteomes" id="UP000274515"/>
    </source>
</evidence>
<comment type="caution">
    <text evidence="2">The sequence shown here is derived from an EMBL/GenBank/DDBJ whole genome shotgun (WGS) entry which is preliminary data.</text>
</comment>
<keyword evidence="2" id="KW-0540">Nuclease</keyword>
<evidence type="ECO:0000259" key="1">
    <source>
        <dbReference type="Pfam" id="PF21805"/>
    </source>
</evidence>
<dbReference type="InterPro" id="IPR048667">
    <property type="entry name" value="Imm5-like"/>
</dbReference>
<reference evidence="2 3" key="1">
    <citation type="submission" date="2018-11" db="EMBL/GenBank/DDBJ databases">
        <title>Saccharopolyspora rhizosphaerae sp. nov., an actinomycete isolated from rhizosphere soil in Thailand.</title>
        <authorList>
            <person name="Intra B."/>
            <person name="Euanorasetr J."/>
            <person name="Take A."/>
            <person name="Inahashi Y."/>
            <person name="Mori M."/>
            <person name="Panbangred W."/>
            <person name="Matsumoto A."/>
        </authorList>
    </citation>
    <scope>NUCLEOTIDE SEQUENCE [LARGE SCALE GENOMIC DNA]</scope>
    <source>
        <strain evidence="2 3">H219</strain>
    </source>
</reference>
<name>A0A426K1I8_9PSEU</name>
<feature type="domain" description="Imm-5-like" evidence="1">
    <location>
        <begin position="26"/>
        <end position="140"/>
    </location>
</feature>
<dbReference type="Proteomes" id="UP000274515">
    <property type="component" value="Unassembled WGS sequence"/>
</dbReference>
<keyword evidence="2" id="KW-0269">Exonuclease</keyword>
<protein>
    <submittedName>
        <fullName evidence="2">Exonuclease SbcC</fullName>
    </submittedName>
</protein>